<dbReference type="RefSeq" id="WP_212527580.1">
    <property type="nucleotide sequence ID" value="NZ_JAGSOG010000021.1"/>
</dbReference>
<dbReference type="AlphaFoldDB" id="A0A941EI94"/>
<comment type="caution">
    <text evidence="1">The sequence shown here is derived from an EMBL/GenBank/DDBJ whole genome shotgun (WGS) entry which is preliminary data.</text>
</comment>
<evidence type="ECO:0000313" key="2">
    <source>
        <dbReference type="Proteomes" id="UP000675781"/>
    </source>
</evidence>
<dbReference type="Proteomes" id="UP000675781">
    <property type="component" value="Unassembled WGS sequence"/>
</dbReference>
<evidence type="ECO:0000313" key="1">
    <source>
        <dbReference type="EMBL" id="MBR7833060.1"/>
    </source>
</evidence>
<dbReference type="InterPro" id="IPR036457">
    <property type="entry name" value="PPM-type-like_dom_sf"/>
</dbReference>
<accession>A0A941EI94</accession>
<protein>
    <recommendedName>
        <fullName evidence="3">Protein phosphatase 2C domain-containing protein</fullName>
    </recommendedName>
</protein>
<sequence>MRSPAFIARYLVPKQGHRVEQCEDAVIVLPASAPADEIDQRIVAALCDGASESLLARAWADMLAKHLAEPRIGHSVKRTVSAVTAAADEWDTWLEGYVKHREAAGRPLAWYERPGLERGAYATLLRVALDPPAADAQTGDELMRLADAVGTTGRSAWHWHAAALGDTCLFHVRGNRVLRAFPIEDSSEFDTNPSLACSRNADRALLAKHVADADGWCESGDQLYLATDALAAWFLRHTEAGDRPWAVLREFAGRDVHEFEAFVAAERAAGTLRNDDVAFVHIDIG</sequence>
<name>A0A941EI94_9ACTN</name>
<organism evidence="1 2">
    <name type="scientific">Actinospica durhamensis</name>
    <dbReference type="NCBI Taxonomy" id="1508375"/>
    <lineage>
        <taxon>Bacteria</taxon>
        <taxon>Bacillati</taxon>
        <taxon>Actinomycetota</taxon>
        <taxon>Actinomycetes</taxon>
        <taxon>Catenulisporales</taxon>
        <taxon>Actinospicaceae</taxon>
        <taxon>Actinospica</taxon>
    </lineage>
</organism>
<proteinExistence type="predicted"/>
<evidence type="ECO:0008006" key="3">
    <source>
        <dbReference type="Google" id="ProtNLM"/>
    </source>
</evidence>
<dbReference type="EMBL" id="JAGSOG010000021">
    <property type="protein sequence ID" value="MBR7833060.1"/>
    <property type="molecule type" value="Genomic_DNA"/>
</dbReference>
<reference evidence="1" key="1">
    <citation type="submission" date="2021-04" db="EMBL/GenBank/DDBJ databases">
        <title>Genome based classification of Actinospica acidithermotolerans sp. nov., an actinobacterium isolated from an Indonesian hot spring.</title>
        <authorList>
            <person name="Kusuma A.B."/>
            <person name="Putra K.E."/>
            <person name="Nafisah S."/>
            <person name="Loh J."/>
            <person name="Nouioui I."/>
            <person name="Goodfellow M."/>
        </authorList>
    </citation>
    <scope>NUCLEOTIDE SEQUENCE</scope>
    <source>
        <strain evidence="1">CSCA 57</strain>
    </source>
</reference>
<keyword evidence="2" id="KW-1185">Reference proteome</keyword>
<gene>
    <name evidence="1" type="ORF">KDL01_07285</name>
</gene>
<dbReference type="SUPFAM" id="SSF81606">
    <property type="entry name" value="PP2C-like"/>
    <property type="match status" value="1"/>
</dbReference>